<reference evidence="4 5" key="1">
    <citation type="submission" date="2015-08" db="EMBL/GenBank/DDBJ databases">
        <title>The complete genome sequence of Bacillus beveridgei MLTeJB.</title>
        <authorList>
            <person name="Hanson T.E."/>
            <person name="Mesa C."/>
            <person name="Basesman S.M."/>
            <person name="Oremland R.S."/>
        </authorList>
    </citation>
    <scope>NUCLEOTIDE SEQUENCE [LARGE SCALE GENOMIC DNA]</scope>
    <source>
        <strain evidence="4 5">MLTeJB</strain>
    </source>
</reference>
<dbReference type="InterPro" id="IPR041999">
    <property type="entry name" value="Sortase_D_1"/>
</dbReference>
<dbReference type="InterPro" id="IPR023365">
    <property type="entry name" value="Sortase_dom-sf"/>
</dbReference>
<accession>A0A1D7QYH3</accession>
<keyword evidence="1" id="KW-0378">Hydrolase</keyword>
<keyword evidence="3" id="KW-0812">Transmembrane</keyword>
<dbReference type="SUPFAM" id="SSF63817">
    <property type="entry name" value="Sortase"/>
    <property type="match status" value="1"/>
</dbReference>
<dbReference type="AlphaFoldDB" id="A0A1D7QYH3"/>
<dbReference type="Pfam" id="PF04203">
    <property type="entry name" value="Sortase"/>
    <property type="match status" value="1"/>
</dbReference>
<dbReference type="OrthoDB" id="165822at2"/>
<evidence type="ECO:0000256" key="3">
    <source>
        <dbReference type="SAM" id="Phobius"/>
    </source>
</evidence>
<dbReference type="KEGG" id="bbev:BBEV_2728"/>
<dbReference type="RefSeq" id="WP_069365978.1">
    <property type="nucleotide sequence ID" value="NZ_CP012502.1"/>
</dbReference>
<evidence type="ECO:0000313" key="5">
    <source>
        <dbReference type="Proteomes" id="UP000094463"/>
    </source>
</evidence>
<gene>
    <name evidence="4" type="ORF">BBEV_2728</name>
</gene>
<dbReference type="CDD" id="cd05828">
    <property type="entry name" value="Sortase_D_1"/>
    <property type="match status" value="1"/>
</dbReference>
<evidence type="ECO:0000313" key="4">
    <source>
        <dbReference type="EMBL" id="AOM84065.1"/>
    </source>
</evidence>
<evidence type="ECO:0000256" key="1">
    <source>
        <dbReference type="ARBA" id="ARBA00022801"/>
    </source>
</evidence>
<keyword evidence="3" id="KW-1133">Transmembrane helix</keyword>
<evidence type="ECO:0000256" key="2">
    <source>
        <dbReference type="PIRSR" id="PIRSR605754-1"/>
    </source>
</evidence>
<dbReference type="NCBIfam" id="TIGR01076">
    <property type="entry name" value="sortase_fam"/>
    <property type="match status" value="1"/>
</dbReference>
<organism evidence="4 5">
    <name type="scientific">Salisediminibacterium beveridgei</name>
    <dbReference type="NCBI Taxonomy" id="632773"/>
    <lineage>
        <taxon>Bacteria</taxon>
        <taxon>Bacillati</taxon>
        <taxon>Bacillota</taxon>
        <taxon>Bacilli</taxon>
        <taxon>Bacillales</taxon>
        <taxon>Bacillaceae</taxon>
        <taxon>Salisediminibacterium</taxon>
    </lineage>
</organism>
<dbReference type="Proteomes" id="UP000094463">
    <property type="component" value="Chromosome"/>
</dbReference>
<dbReference type="NCBIfam" id="NF033746">
    <property type="entry name" value="class_D_sortase"/>
    <property type="match status" value="1"/>
</dbReference>
<feature type="active site" description="Proton donor/acceptor" evidence="2">
    <location>
        <position position="114"/>
    </location>
</feature>
<feature type="transmembrane region" description="Helical" evidence="3">
    <location>
        <begin position="7"/>
        <end position="29"/>
    </location>
</feature>
<sequence length="202" mass="22670">MNVKEGFVIKFIATLFLLTGIGLIGFFYVSYESATGGVFAIDESNERSPALRELDWERVETGDEIASLQIPALEKEYLTYWGTDDDALDQGVGMHDSQWTTTPDEKGHTLLSGHRDTVFRELGNLKEGDEMVLIYDGIKYTYVINDIWITSADDESVVVEKDSATLTLSTCYPFHLLGAAPDRYIIQAELIDETRIALKNNE</sequence>
<dbReference type="PATRIC" id="fig|632773.3.peg.2866"/>
<dbReference type="STRING" id="632773.BBEV_2728"/>
<dbReference type="InterPro" id="IPR005754">
    <property type="entry name" value="Sortase"/>
</dbReference>
<proteinExistence type="predicted"/>
<dbReference type="GO" id="GO:0016787">
    <property type="term" value="F:hydrolase activity"/>
    <property type="evidence" value="ECO:0007669"/>
    <property type="project" value="UniProtKB-KW"/>
</dbReference>
<dbReference type="InterPro" id="IPR053525">
    <property type="entry name" value="Sortase_D"/>
</dbReference>
<keyword evidence="5" id="KW-1185">Reference proteome</keyword>
<dbReference type="EMBL" id="CP012502">
    <property type="protein sequence ID" value="AOM84065.1"/>
    <property type="molecule type" value="Genomic_DNA"/>
</dbReference>
<name>A0A1D7QYH3_9BACI</name>
<protein>
    <recommendedName>
        <fullName evidence="6">Sortase A</fullName>
    </recommendedName>
</protein>
<evidence type="ECO:0008006" key="6">
    <source>
        <dbReference type="Google" id="ProtNLM"/>
    </source>
</evidence>
<keyword evidence="3" id="KW-0472">Membrane</keyword>
<feature type="active site" description="Acyl-thioester intermediate" evidence="2">
    <location>
        <position position="171"/>
    </location>
</feature>
<dbReference type="Gene3D" id="2.40.260.10">
    <property type="entry name" value="Sortase"/>
    <property type="match status" value="1"/>
</dbReference>